<comment type="caution">
    <text evidence="2">The sequence shown here is derived from an EMBL/GenBank/DDBJ whole genome shotgun (WGS) entry which is preliminary data.</text>
</comment>
<accession>A0A840AHH6</accession>
<protein>
    <submittedName>
        <fullName evidence="2">Uncharacterized protein</fullName>
    </submittedName>
</protein>
<dbReference type="Proteomes" id="UP000553193">
    <property type="component" value="Unassembled WGS sequence"/>
</dbReference>
<dbReference type="EMBL" id="JACIDJ010000009">
    <property type="protein sequence ID" value="MBB3900312.1"/>
    <property type="molecule type" value="Genomic_DNA"/>
</dbReference>
<evidence type="ECO:0000313" key="2">
    <source>
        <dbReference type="EMBL" id="MBB3900312.1"/>
    </source>
</evidence>
<reference evidence="2 3" key="1">
    <citation type="submission" date="2020-08" db="EMBL/GenBank/DDBJ databases">
        <title>Genomic Encyclopedia of Type Strains, Phase IV (KMG-IV): sequencing the most valuable type-strain genomes for metagenomic binning, comparative biology and taxonomic classification.</title>
        <authorList>
            <person name="Goeker M."/>
        </authorList>
    </citation>
    <scope>NUCLEOTIDE SEQUENCE [LARGE SCALE GENOMIC DNA]</scope>
    <source>
        <strain evidence="2 3">DSM 19979</strain>
    </source>
</reference>
<dbReference type="RefSeq" id="WP_184386533.1">
    <property type="nucleotide sequence ID" value="NZ_JACIDJ010000009.1"/>
</dbReference>
<proteinExistence type="predicted"/>
<sequence length="112" mass="12144">MSLWRELVSALARVLPPVLGGAVLLLLLIFLLGRWSGGPFLLGAALSLPLAALLAWMLVEAWRSGIMPGRPHHTRRAAQPALFALLFAVQALSMMGLAWIGAWCLWRLVAPP</sequence>
<gene>
    <name evidence="2" type="ORF">GGQ83_003788</name>
</gene>
<keyword evidence="1" id="KW-0472">Membrane</keyword>
<organism evidence="2 3">
    <name type="scientific">Roseococcus suduntuyensis</name>
    <dbReference type="NCBI Taxonomy" id="455361"/>
    <lineage>
        <taxon>Bacteria</taxon>
        <taxon>Pseudomonadati</taxon>
        <taxon>Pseudomonadota</taxon>
        <taxon>Alphaproteobacteria</taxon>
        <taxon>Acetobacterales</taxon>
        <taxon>Roseomonadaceae</taxon>
        <taxon>Roseococcus</taxon>
    </lineage>
</organism>
<feature type="transmembrane region" description="Helical" evidence="1">
    <location>
        <begin position="39"/>
        <end position="59"/>
    </location>
</feature>
<name>A0A840AHH6_9PROT</name>
<evidence type="ECO:0000256" key="1">
    <source>
        <dbReference type="SAM" id="Phobius"/>
    </source>
</evidence>
<feature type="transmembrane region" description="Helical" evidence="1">
    <location>
        <begin position="12"/>
        <end position="33"/>
    </location>
</feature>
<keyword evidence="3" id="KW-1185">Reference proteome</keyword>
<keyword evidence="1" id="KW-0812">Transmembrane</keyword>
<dbReference type="AlphaFoldDB" id="A0A840AHH6"/>
<feature type="transmembrane region" description="Helical" evidence="1">
    <location>
        <begin position="80"/>
        <end position="109"/>
    </location>
</feature>
<keyword evidence="1" id="KW-1133">Transmembrane helix</keyword>
<evidence type="ECO:0000313" key="3">
    <source>
        <dbReference type="Proteomes" id="UP000553193"/>
    </source>
</evidence>